<feature type="compositionally biased region" description="Basic residues" evidence="1">
    <location>
        <begin position="199"/>
        <end position="217"/>
    </location>
</feature>
<reference evidence="2" key="1">
    <citation type="submission" date="2019-09" db="EMBL/GenBank/DDBJ databases">
        <title>Draft genome information of white flower Hibiscus syriacus.</title>
        <authorList>
            <person name="Kim Y.-M."/>
        </authorList>
    </citation>
    <scope>NUCLEOTIDE SEQUENCE [LARGE SCALE GENOMIC DNA]</scope>
    <source>
        <strain evidence="2">YM2019G1</strain>
    </source>
</reference>
<comment type="caution">
    <text evidence="2">The sequence shown here is derived from an EMBL/GenBank/DDBJ whole genome shotgun (WGS) entry which is preliminary data.</text>
</comment>
<evidence type="ECO:0000313" key="2">
    <source>
        <dbReference type="EMBL" id="KAE8720642.1"/>
    </source>
</evidence>
<keyword evidence="3" id="KW-1185">Reference proteome</keyword>
<evidence type="ECO:0008006" key="4">
    <source>
        <dbReference type="Google" id="ProtNLM"/>
    </source>
</evidence>
<gene>
    <name evidence="2" type="ORF">F3Y22_tig00018827pilonHSYRG00119</name>
</gene>
<sequence length="266" mass="30279">MRTSIMDRWVVGKIITLKPADCDMVIKVFRSVWGAKKLVEALCIKPNIFLFKFNTLEDKQEDIRRPSRVYEQGLGHQDREHYWSGSAFDLSEGEGRLGEFLRIRVEIDMKKQLRMCINLSVHADGHTQQYLLKYERLPSFFHGCGLLDHAIVENKGDKAIDQSEESSLEGEQGEDNGESFQVDQPRQMKIVDLVSTSSGKKKSGEKHEKKKQNKKSHGRSDFFNTVTTMNSCAKIAEADDPTEPPIEGTNFVDPKTMAIEQPCRSP</sequence>
<dbReference type="AlphaFoldDB" id="A0A6A3C059"/>
<dbReference type="InterPro" id="IPR040256">
    <property type="entry name" value="At4g02000-like"/>
</dbReference>
<proteinExistence type="predicted"/>
<evidence type="ECO:0000313" key="3">
    <source>
        <dbReference type="Proteomes" id="UP000436088"/>
    </source>
</evidence>
<dbReference type="PANTHER" id="PTHR31286">
    <property type="entry name" value="GLYCINE-RICH CELL WALL STRUCTURAL PROTEIN 1.8-LIKE"/>
    <property type="match status" value="1"/>
</dbReference>
<dbReference type="Proteomes" id="UP000436088">
    <property type="component" value="Unassembled WGS sequence"/>
</dbReference>
<accession>A0A6A3C059</accession>
<dbReference type="EMBL" id="VEPZ02000697">
    <property type="protein sequence ID" value="KAE8720642.1"/>
    <property type="molecule type" value="Genomic_DNA"/>
</dbReference>
<dbReference type="PANTHER" id="PTHR31286:SF167">
    <property type="entry name" value="OS09G0268800 PROTEIN"/>
    <property type="match status" value="1"/>
</dbReference>
<feature type="compositionally biased region" description="Acidic residues" evidence="1">
    <location>
        <begin position="162"/>
        <end position="177"/>
    </location>
</feature>
<organism evidence="2 3">
    <name type="scientific">Hibiscus syriacus</name>
    <name type="common">Rose of Sharon</name>
    <dbReference type="NCBI Taxonomy" id="106335"/>
    <lineage>
        <taxon>Eukaryota</taxon>
        <taxon>Viridiplantae</taxon>
        <taxon>Streptophyta</taxon>
        <taxon>Embryophyta</taxon>
        <taxon>Tracheophyta</taxon>
        <taxon>Spermatophyta</taxon>
        <taxon>Magnoliopsida</taxon>
        <taxon>eudicotyledons</taxon>
        <taxon>Gunneridae</taxon>
        <taxon>Pentapetalae</taxon>
        <taxon>rosids</taxon>
        <taxon>malvids</taxon>
        <taxon>Malvales</taxon>
        <taxon>Malvaceae</taxon>
        <taxon>Malvoideae</taxon>
        <taxon>Hibiscus</taxon>
    </lineage>
</organism>
<protein>
    <recommendedName>
        <fullName evidence="4">DUF4283 domain-containing protein</fullName>
    </recommendedName>
</protein>
<evidence type="ECO:0000256" key="1">
    <source>
        <dbReference type="SAM" id="MobiDB-lite"/>
    </source>
</evidence>
<name>A0A6A3C059_HIBSY</name>
<feature type="region of interest" description="Disordered" evidence="1">
    <location>
        <begin position="160"/>
        <end position="224"/>
    </location>
</feature>